<dbReference type="InterPro" id="IPR011951">
    <property type="entry name" value="HAD-SF_hydro_IA_YjjG/PynA"/>
</dbReference>
<dbReference type="InterPro" id="IPR023214">
    <property type="entry name" value="HAD_sf"/>
</dbReference>
<evidence type="ECO:0000313" key="1">
    <source>
        <dbReference type="EMBL" id="SDZ98560.1"/>
    </source>
</evidence>
<dbReference type="GO" id="GO:0008253">
    <property type="term" value="F:5'-nucleotidase activity"/>
    <property type="evidence" value="ECO:0007669"/>
    <property type="project" value="InterPro"/>
</dbReference>
<reference evidence="1 2" key="1">
    <citation type="submission" date="2016-10" db="EMBL/GenBank/DDBJ databases">
        <authorList>
            <person name="de Groot N.N."/>
        </authorList>
    </citation>
    <scope>NUCLEOTIDE SEQUENCE [LARGE SCALE GENOMIC DNA]</scope>
    <source>
        <strain evidence="1 2">Vu-144</strain>
    </source>
</reference>
<dbReference type="NCBIfam" id="TIGR02254">
    <property type="entry name" value="YjjG_YfnB"/>
    <property type="match status" value="1"/>
</dbReference>
<keyword evidence="1" id="KW-0378">Hydrolase</keyword>
<dbReference type="OrthoDB" id="9802350at2"/>
<dbReference type="InterPro" id="IPR023198">
    <property type="entry name" value="PGP-like_dom2"/>
</dbReference>
<dbReference type="InterPro" id="IPR006439">
    <property type="entry name" value="HAD-SF_hydro_IA"/>
</dbReference>
<protein>
    <submittedName>
        <fullName evidence="1">Putative hydrolase of the HAD superfamily</fullName>
    </submittedName>
</protein>
<evidence type="ECO:0000313" key="2">
    <source>
        <dbReference type="Proteomes" id="UP000199041"/>
    </source>
</evidence>
<dbReference type="SFLD" id="SFLDG01129">
    <property type="entry name" value="C1.5:_HAD__Beta-PGM__Phosphata"/>
    <property type="match status" value="1"/>
</dbReference>
<dbReference type="Gene3D" id="1.10.150.240">
    <property type="entry name" value="Putative phosphatase, domain 2"/>
    <property type="match status" value="1"/>
</dbReference>
<sequence length="232" mass="27378">MKTYQHLFFDLDHTIWDFEANAKDALKESYLHHELALRGIEPFESFYEKYTYHNKKLWDRYTKGLIIQRELKWKRMFLTLLDFKIGDEPLARSLSQDFLDRLPIRTKVFPYTFEILDYLKKKKYNLHLITNGFNRIQEQKLVNAGLQDYFEIMITSEQSGCLKPNAGIFEYAMDVTGATPKNSIMIGDNLIADIQGAANFGMDSVFTNHIEDDTKHLATYEIRHLKELEDIF</sequence>
<keyword evidence="2" id="KW-1185">Reference proteome</keyword>
<name>A0A1H3XH53_9BACT</name>
<proteinExistence type="predicted"/>
<dbReference type="Pfam" id="PF00702">
    <property type="entry name" value="Hydrolase"/>
    <property type="match status" value="1"/>
</dbReference>
<dbReference type="AlphaFoldDB" id="A0A1H3XH53"/>
<dbReference type="EMBL" id="FNQY01000005">
    <property type="protein sequence ID" value="SDZ98560.1"/>
    <property type="molecule type" value="Genomic_DNA"/>
</dbReference>
<dbReference type="PANTHER" id="PTHR47478:SF1">
    <property type="entry name" value="PYRIMIDINE 5'-NUCLEOTIDASE YJJG"/>
    <property type="match status" value="1"/>
</dbReference>
<organism evidence="1 2">
    <name type="scientific">Arachidicoccus rhizosphaerae</name>
    <dbReference type="NCBI Taxonomy" id="551991"/>
    <lineage>
        <taxon>Bacteria</taxon>
        <taxon>Pseudomonadati</taxon>
        <taxon>Bacteroidota</taxon>
        <taxon>Chitinophagia</taxon>
        <taxon>Chitinophagales</taxon>
        <taxon>Chitinophagaceae</taxon>
        <taxon>Arachidicoccus</taxon>
    </lineage>
</organism>
<dbReference type="STRING" id="551991.SAMN05192529_105160"/>
<dbReference type="SFLD" id="SFLDS00003">
    <property type="entry name" value="Haloacid_Dehalogenase"/>
    <property type="match status" value="1"/>
</dbReference>
<dbReference type="Proteomes" id="UP000199041">
    <property type="component" value="Unassembled WGS sequence"/>
</dbReference>
<dbReference type="SUPFAM" id="SSF56784">
    <property type="entry name" value="HAD-like"/>
    <property type="match status" value="1"/>
</dbReference>
<gene>
    <name evidence="1" type="ORF">SAMN05192529_105160</name>
</gene>
<accession>A0A1H3XH53</accession>
<dbReference type="NCBIfam" id="TIGR01549">
    <property type="entry name" value="HAD-SF-IA-v1"/>
    <property type="match status" value="1"/>
</dbReference>
<dbReference type="Gene3D" id="3.40.50.1000">
    <property type="entry name" value="HAD superfamily/HAD-like"/>
    <property type="match status" value="1"/>
</dbReference>
<dbReference type="RefSeq" id="WP_091395269.1">
    <property type="nucleotide sequence ID" value="NZ_FNQY01000005.1"/>
</dbReference>
<dbReference type="InterPro" id="IPR052550">
    <property type="entry name" value="Pyrimidine_5'-ntase_YjjG"/>
</dbReference>
<dbReference type="PRINTS" id="PR00413">
    <property type="entry name" value="HADHALOGNASE"/>
</dbReference>
<dbReference type="InterPro" id="IPR036412">
    <property type="entry name" value="HAD-like_sf"/>
</dbReference>
<dbReference type="PANTHER" id="PTHR47478">
    <property type="match status" value="1"/>
</dbReference>